<evidence type="ECO:0000256" key="2">
    <source>
        <dbReference type="ARBA" id="ARBA00010120"/>
    </source>
</evidence>
<keyword evidence="7 11" id="KW-0653">Protein transport</keyword>
<dbReference type="PANTHER" id="PTHR10585">
    <property type="entry name" value="ER LUMEN PROTEIN RETAINING RECEPTOR"/>
    <property type="match status" value="1"/>
</dbReference>
<dbReference type="EnsemblMetazoa" id="HelroT157109">
    <property type="protein sequence ID" value="HelroP157109"/>
    <property type="gene ID" value="HelroG157109"/>
</dbReference>
<comment type="similarity">
    <text evidence="2 11">Belongs to the ERD2 family.</text>
</comment>
<reference evidence="13" key="3">
    <citation type="submission" date="2015-06" db="UniProtKB">
        <authorList>
            <consortium name="EnsemblMetazoa"/>
        </authorList>
    </citation>
    <scope>IDENTIFICATION</scope>
</reference>
<evidence type="ECO:0000313" key="12">
    <source>
        <dbReference type="EMBL" id="ESO03281.1"/>
    </source>
</evidence>
<keyword evidence="6" id="KW-0931">ER-Golgi transport</keyword>
<evidence type="ECO:0000256" key="11">
    <source>
        <dbReference type="RuleBase" id="RU000634"/>
    </source>
</evidence>
<dbReference type="InterPro" id="IPR000133">
    <property type="entry name" value="ER_ret_rcpt"/>
</dbReference>
<keyword evidence="9 11" id="KW-0472">Membrane</keyword>
<dbReference type="GO" id="GO:0005783">
    <property type="term" value="C:endoplasmic reticulum"/>
    <property type="evidence" value="ECO:0000318"/>
    <property type="project" value="GO_Central"/>
</dbReference>
<dbReference type="EMBL" id="KB096633">
    <property type="protein sequence ID" value="ESO03281.1"/>
    <property type="molecule type" value="Genomic_DNA"/>
</dbReference>
<keyword evidence="14" id="KW-1185">Reference proteome</keyword>
<dbReference type="AlphaFoldDB" id="T1EM62"/>
<evidence type="ECO:0000256" key="1">
    <source>
        <dbReference type="ARBA" id="ARBA00004477"/>
    </source>
</evidence>
<dbReference type="GeneID" id="20197662"/>
<reference evidence="12 14" key="2">
    <citation type="journal article" date="2013" name="Nature">
        <title>Insights into bilaterian evolution from three spiralian genomes.</title>
        <authorList>
            <person name="Simakov O."/>
            <person name="Marletaz F."/>
            <person name="Cho S.J."/>
            <person name="Edsinger-Gonzales E."/>
            <person name="Havlak P."/>
            <person name="Hellsten U."/>
            <person name="Kuo D.H."/>
            <person name="Larsson T."/>
            <person name="Lv J."/>
            <person name="Arendt D."/>
            <person name="Savage R."/>
            <person name="Osoegawa K."/>
            <person name="de Jong P."/>
            <person name="Grimwood J."/>
            <person name="Chapman J.A."/>
            <person name="Shapiro H."/>
            <person name="Aerts A."/>
            <person name="Otillar R.P."/>
            <person name="Terry A.Y."/>
            <person name="Boore J.L."/>
            <person name="Grigoriev I.V."/>
            <person name="Lindberg D.R."/>
            <person name="Seaver E.C."/>
            <person name="Weisblat D.A."/>
            <person name="Putnam N.H."/>
            <person name="Rokhsar D.S."/>
        </authorList>
    </citation>
    <scope>NUCLEOTIDE SEQUENCE</scope>
</reference>
<dbReference type="GO" id="GO:0046923">
    <property type="term" value="F:ER retention sequence binding"/>
    <property type="evidence" value="ECO:0000318"/>
    <property type="project" value="GO_Central"/>
</dbReference>
<dbReference type="PROSITE" id="PS00952">
    <property type="entry name" value="ER_LUMEN_RECEPTOR_2"/>
    <property type="match status" value="1"/>
</dbReference>
<keyword evidence="10 11" id="KW-0675">Receptor</keyword>
<dbReference type="PRINTS" id="PR00660">
    <property type="entry name" value="ERLUMENR"/>
</dbReference>
<dbReference type="STRING" id="6412.T1EM62"/>
<keyword evidence="8 11" id="KW-1133">Transmembrane helix</keyword>
<dbReference type="KEGG" id="hro:HELRODRAFT_157109"/>
<evidence type="ECO:0000313" key="14">
    <source>
        <dbReference type="Proteomes" id="UP000015101"/>
    </source>
</evidence>
<evidence type="ECO:0000256" key="9">
    <source>
        <dbReference type="ARBA" id="ARBA00023136"/>
    </source>
</evidence>
<dbReference type="GO" id="GO:0005801">
    <property type="term" value="C:cis-Golgi network"/>
    <property type="evidence" value="ECO:0000318"/>
    <property type="project" value="GO_Central"/>
</dbReference>
<gene>
    <name evidence="13" type="primary">20197662</name>
    <name evidence="12" type="ORF">HELRODRAFT_157109</name>
</gene>
<accession>T1EM62</accession>
<dbReference type="InParanoid" id="T1EM62"/>
<dbReference type="HOGENOM" id="CLU_057784_0_0_1"/>
<feature type="transmembrane region" description="Helical" evidence="11">
    <location>
        <begin position="6"/>
        <end position="24"/>
    </location>
</feature>
<feature type="transmembrane region" description="Helical" evidence="11">
    <location>
        <begin position="174"/>
        <end position="199"/>
    </location>
</feature>
<keyword evidence="4 11" id="KW-0812">Transmembrane</keyword>
<evidence type="ECO:0000256" key="5">
    <source>
        <dbReference type="ARBA" id="ARBA00022824"/>
    </source>
</evidence>
<feature type="transmembrane region" description="Helical" evidence="11">
    <location>
        <begin position="149"/>
        <end position="168"/>
    </location>
</feature>
<feature type="transmembrane region" description="Helical" evidence="11">
    <location>
        <begin position="36"/>
        <end position="56"/>
    </location>
</feature>
<dbReference type="OrthoDB" id="7694678at2759"/>
<dbReference type="EMBL" id="AMQM01004595">
    <property type="status" value="NOT_ANNOTATED_CDS"/>
    <property type="molecule type" value="Genomic_DNA"/>
</dbReference>
<comment type="subcellular location">
    <subcellularLocation>
        <location evidence="1 11">Endoplasmic reticulum membrane</location>
        <topology evidence="1 11">Multi-pass membrane protein</topology>
    </subcellularLocation>
</comment>
<dbReference type="GO" id="GO:0005789">
    <property type="term" value="C:endoplasmic reticulum membrane"/>
    <property type="evidence" value="ECO:0007669"/>
    <property type="project" value="UniProtKB-SubCell"/>
</dbReference>
<feature type="transmembrane region" description="Helical" evidence="11">
    <location>
        <begin position="62"/>
        <end position="80"/>
    </location>
</feature>
<dbReference type="Pfam" id="PF00810">
    <property type="entry name" value="ER_lumen_recept"/>
    <property type="match status" value="1"/>
</dbReference>
<dbReference type="GO" id="GO:0015031">
    <property type="term" value="P:protein transport"/>
    <property type="evidence" value="ECO:0007669"/>
    <property type="project" value="UniProtKB-KW"/>
</dbReference>
<keyword evidence="5 11" id="KW-0256">Endoplasmic reticulum</keyword>
<dbReference type="CTD" id="20197662"/>
<proteinExistence type="inferred from homology"/>
<feature type="transmembrane region" description="Helical" evidence="11">
    <location>
        <begin position="92"/>
        <end position="109"/>
    </location>
</feature>
<dbReference type="OMA" id="QEVLWAF"/>
<dbReference type="GO" id="GO:0006621">
    <property type="term" value="P:protein retention in ER lumen"/>
    <property type="evidence" value="ECO:0000318"/>
    <property type="project" value="GO_Central"/>
</dbReference>
<dbReference type="Proteomes" id="UP000015101">
    <property type="component" value="Unassembled WGS sequence"/>
</dbReference>
<evidence type="ECO:0000256" key="6">
    <source>
        <dbReference type="ARBA" id="ARBA00022892"/>
    </source>
</evidence>
<dbReference type="PROSITE" id="PS00951">
    <property type="entry name" value="ER_LUMEN_RECEPTOR_1"/>
    <property type="match status" value="1"/>
</dbReference>
<reference evidence="14" key="1">
    <citation type="submission" date="2012-12" db="EMBL/GenBank/DDBJ databases">
        <authorList>
            <person name="Hellsten U."/>
            <person name="Grimwood J."/>
            <person name="Chapman J.A."/>
            <person name="Shapiro H."/>
            <person name="Aerts A."/>
            <person name="Otillar R.P."/>
            <person name="Terry A.Y."/>
            <person name="Boore J.L."/>
            <person name="Simakov O."/>
            <person name="Marletaz F."/>
            <person name="Cho S.-J."/>
            <person name="Edsinger-Gonzales E."/>
            <person name="Havlak P."/>
            <person name="Kuo D.-H."/>
            <person name="Larsson T."/>
            <person name="Lv J."/>
            <person name="Arendt D."/>
            <person name="Savage R."/>
            <person name="Osoegawa K."/>
            <person name="de Jong P."/>
            <person name="Lindberg D.R."/>
            <person name="Seaver E.C."/>
            <person name="Weisblat D.A."/>
            <person name="Putnam N.H."/>
            <person name="Grigoriev I.V."/>
            <person name="Rokhsar D.S."/>
        </authorList>
    </citation>
    <scope>NUCLEOTIDE SEQUENCE</scope>
</reference>
<name>T1EM62_HELRO</name>
<evidence type="ECO:0000256" key="8">
    <source>
        <dbReference type="ARBA" id="ARBA00022989"/>
    </source>
</evidence>
<dbReference type="eggNOG" id="KOG3106">
    <property type="taxonomic scope" value="Eukaryota"/>
</dbReference>
<keyword evidence="3 11" id="KW-0813">Transport</keyword>
<evidence type="ECO:0000256" key="7">
    <source>
        <dbReference type="ARBA" id="ARBA00022927"/>
    </source>
</evidence>
<dbReference type="GO" id="GO:0016192">
    <property type="term" value="P:vesicle-mediated transport"/>
    <property type="evidence" value="ECO:0007669"/>
    <property type="project" value="UniProtKB-KW"/>
</dbReference>
<feature type="transmembrane region" description="Helical" evidence="11">
    <location>
        <begin position="115"/>
        <end position="137"/>
    </location>
</feature>
<evidence type="ECO:0000256" key="10">
    <source>
        <dbReference type="ARBA" id="ARBA00023170"/>
    </source>
</evidence>
<evidence type="ECO:0000313" key="13">
    <source>
        <dbReference type="EnsemblMetazoa" id="HelroP157109"/>
    </source>
</evidence>
<sequence length="212" mass="24843">MNVFRLCGDLSHLFAIVILIFKIWRTKSCAGLSGKSQILFALVFITRYLDLFTIFISYYNTIMKAVYILLTLLTIYLIYGRFRSTYDYDYDTFYSSVLIVGSLVLAAFLNEATTILEILWTFSIYLESVAILPQLYMLSKKGEAETITYHYLFALGIYRALYLCNWVVRYHYESWFQLIPTVAGCVQTVFYLDFFYLYYTRIVKGKGLTLEI</sequence>
<evidence type="ECO:0000256" key="4">
    <source>
        <dbReference type="ARBA" id="ARBA00022692"/>
    </source>
</evidence>
<organism evidence="13 14">
    <name type="scientific">Helobdella robusta</name>
    <name type="common">Californian leech</name>
    <dbReference type="NCBI Taxonomy" id="6412"/>
    <lineage>
        <taxon>Eukaryota</taxon>
        <taxon>Metazoa</taxon>
        <taxon>Spiralia</taxon>
        <taxon>Lophotrochozoa</taxon>
        <taxon>Annelida</taxon>
        <taxon>Clitellata</taxon>
        <taxon>Hirudinea</taxon>
        <taxon>Rhynchobdellida</taxon>
        <taxon>Glossiphoniidae</taxon>
        <taxon>Helobdella</taxon>
    </lineage>
</organism>
<evidence type="ECO:0000256" key="3">
    <source>
        <dbReference type="ARBA" id="ARBA00022448"/>
    </source>
</evidence>
<dbReference type="RefSeq" id="XP_009018429.1">
    <property type="nucleotide sequence ID" value="XM_009020181.1"/>
</dbReference>
<protein>
    <recommendedName>
        <fullName evidence="11">ER lumen protein-retaining receptor</fullName>
    </recommendedName>
</protein>